<dbReference type="EMBL" id="JAWWNJ010000125">
    <property type="protein sequence ID" value="KAK6988178.1"/>
    <property type="molecule type" value="Genomic_DNA"/>
</dbReference>
<accession>A0AAV9ZNP5</accession>
<feature type="region of interest" description="Disordered" evidence="1">
    <location>
        <begin position="122"/>
        <end position="141"/>
    </location>
</feature>
<sequence>MLLARTMTFNSQSLFDNSLSPHLTAVAEISFSDFCLWGSPDPNGSIGEVEAKVVTYCTNPQWGGRPISDGAIHGLQVAFVLPFSPSSPSSHPLSTPPPHLFSPAYLPSPHTVHAHLHIHPFKSSASSSPSPTPPSALSLAS</sequence>
<protein>
    <submittedName>
        <fullName evidence="2">Uncharacterized protein</fullName>
    </submittedName>
</protein>
<comment type="caution">
    <text evidence="2">The sequence shown here is derived from an EMBL/GenBank/DDBJ whole genome shotgun (WGS) entry which is preliminary data.</text>
</comment>
<name>A0AAV9ZNP5_9AGAR</name>
<feature type="compositionally biased region" description="Low complexity" evidence="1">
    <location>
        <begin position="123"/>
        <end position="141"/>
    </location>
</feature>
<evidence type="ECO:0000313" key="3">
    <source>
        <dbReference type="Proteomes" id="UP001362999"/>
    </source>
</evidence>
<organism evidence="2 3">
    <name type="scientific">Favolaschia claudopus</name>
    <dbReference type="NCBI Taxonomy" id="2862362"/>
    <lineage>
        <taxon>Eukaryota</taxon>
        <taxon>Fungi</taxon>
        <taxon>Dikarya</taxon>
        <taxon>Basidiomycota</taxon>
        <taxon>Agaricomycotina</taxon>
        <taxon>Agaricomycetes</taxon>
        <taxon>Agaricomycetidae</taxon>
        <taxon>Agaricales</taxon>
        <taxon>Marasmiineae</taxon>
        <taxon>Mycenaceae</taxon>
        <taxon>Favolaschia</taxon>
    </lineage>
</organism>
<reference evidence="2 3" key="1">
    <citation type="journal article" date="2024" name="J Genomics">
        <title>Draft genome sequencing and assembly of Favolaschia claudopus CIRM-BRFM 2984 isolated from oak limbs.</title>
        <authorList>
            <person name="Navarro D."/>
            <person name="Drula E."/>
            <person name="Chaduli D."/>
            <person name="Cazenave R."/>
            <person name="Ahrendt S."/>
            <person name="Wang J."/>
            <person name="Lipzen A."/>
            <person name="Daum C."/>
            <person name="Barry K."/>
            <person name="Grigoriev I.V."/>
            <person name="Favel A."/>
            <person name="Rosso M.N."/>
            <person name="Martin F."/>
        </authorList>
    </citation>
    <scope>NUCLEOTIDE SEQUENCE [LARGE SCALE GENOMIC DNA]</scope>
    <source>
        <strain evidence="2 3">CIRM-BRFM 2984</strain>
    </source>
</reference>
<evidence type="ECO:0000313" key="2">
    <source>
        <dbReference type="EMBL" id="KAK6988178.1"/>
    </source>
</evidence>
<dbReference type="Proteomes" id="UP001362999">
    <property type="component" value="Unassembled WGS sequence"/>
</dbReference>
<keyword evidence="3" id="KW-1185">Reference proteome</keyword>
<proteinExistence type="predicted"/>
<evidence type="ECO:0000256" key="1">
    <source>
        <dbReference type="SAM" id="MobiDB-lite"/>
    </source>
</evidence>
<dbReference type="AlphaFoldDB" id="A0AAV9ZNP5"/>
<gene>
    <name evidence="2" type="ORF">R3P38DRAFT_283349</name>
</gene>